<dbReference type="Pfam" id="PF00440">
    <property type="entry name" value="TetR_N"/>
    <property type="match status" value="1"/>
</dbReference>
<dbReference type="Proteomes" id="UP000885779">
    <property type="component" value="Unassembled WGS sequence"/>
</dbReference>
<feature type="domain" description="HTH tetR-type" evidence="3">
    <location>
        <begin position="4"/>
        <end position="64"/>
    </location>
</feature>
<dbReference type="SUPFAM" id="SSF46689">
    <property type="entry name" value="Homeodomain-like"/>
    <property type="match status" value="1"/>
</dbReference>
<dbReference type="PRINTS" id="PR00455">
    <property type="entry name" value="HTHTETR"/>
</dbReference>
<dbReference type="SUPFAM" id="SSF48498">
    <property type="entry name" value="Tetracyclin repressor-like, C-terminal domain"/>
    <property type="match status" value="1"/>
</dbReference>
<dbReference type="InterPro" id="IPR009057">
    <property type="entry name" value="Homeodomain-like_sf"/>
</dbReference>
<keyword evidence="1 2" id="KW-0238">DNA-binding</keyword>
<dbReference type="Gene3D" id="1.10.357.10">
    <property type="entry name" value="Tetracycline Repressor, domain 2"/>
    <property type="match status" value="1"/>
</dbReference>
<comment type="caution">
    <text evidence="4">The sequence shown here is derived from an EMBL/GenBank/DDBJ whole genome shotgun (WGS) entry which is preliminary data.</text>
</comment>
<dbReference type="PANTHER" id="PTHR43479:SF11">
    <property type="entry name" value="ACREF_ENVCD OPERON REPRESSOR-RELATED"/>
    <property type="match status" value="1"/>
</dbReference>
<gene>
    <name evidence="4" type="ORF">ENK44_10295</name>
</gene>
<dbReference type="InterPro" id="IPR050624">
    <property type="entry name" value="HTH-type_Tx_Regulator"/>
</dbReference>
<sequence length="193" mass="22430">MNFTPRQNEIILTAIELIAENGIQQLTIKNLSKRIGIAESAIYRHFGSKLDILLGILDLFKENKEEMLRRVQAMSKSPLEQMRLLFEERFKSFNNQPAIAAVIFSEEIFRNDRRLSDKVFQIMQTNQQILLDIIRNGQAANEFRKDISADQMAFIIIGALRLIVSKWHLSDYAFDLTLEGKKLWKAIERMVKS</sequence>
<organism evidence="4">
    <name type="scientific">Caldithrix abyssi</name>
    <dbReference type="NCBI Taxonomy" id="187145"/>
    <lineage>
        <taxon>Bacteria</taxon>
        <taxon>Pseudomonadati</taxon>
        <taxon>Calditrichota</taxon>
        <taxon>Calditrichia</taxon>
        <taxon>Calditrichales</taxon>
        <taxon>Calditrichaceae</taxon>
        <taxon>Caldithrix</taxon>
    </lineage>
</organism>
<evidence type="ECO:0000313" key="4">
    <source>
        <dbReference type="EMBL" id="HGY56084.1"/>
    </source>
</evidence>
<dbReference type="InterPro" id="IPR001647">
    <property type="entry name" value="HTH_TetR"/>
</dbReference>
<dbReference type="InterPro" id="IPR013570">
    <property type="entry name" value="Tscrpt_reg_YsiA_C"/>
</dbReference>
<feature type="DNA-binding region" description="H-T-H motif" evidence="2">
    <location>
        <begin position="27"/>
        <end position="46"/>
    </location>
</feature>
<dbReference type="EMBL" id="DRQG01000096">
    <property type="protein sequence ID" value="HGY56084.1"/>
    <property type="molecule type" value="Genomic_DNA"/>
</dbReference>
<reference evidence="4" key="1">
    <citation type="journal article" date="2020" name="mSystems">
        <title>Genome- and Community-Level Interaction Insights into Carbon Utilization and Element Cycling Functions of Hydrothermarchaeota in Hydrothermal Sediment.</title>
        <authorList>
            <person name="Zhou Z."/>
            <person name="Liu Y."/>
            <person name="Xu W."/>
            <person name="Pan J."/>
            <person name="Luo Z.H."/>
            <person name="Li M."/>
        </authorList>
    </citation>
    <scope>NUCLEOTIDE SEQUENCE [LARGE SCALE GENOMIC DNA]</scope>
    <source>
        <strain evidence="4">HyVt-577</strain>
    </source>
</reference>
<evidence type="ECO:0000256" key="1">
    <source>
        <dbReference type="ARBA" id="ARBA00023125"/>
    </source>
</evidence>
<name>A0A7V4U1E9_CALAY</name>
<dbReference type="PROSITE" id="PS50977">
    <property type="entry name" value="HTH_TETR_2"/>
    <property type="match status" value="1"/>
</dbReference>
<dbReference type="Pfam" id="PF08359">
    <property type="entry name" value="TetR_C_4"/>
    <property type="match status" value="1"/>
</dbReference>
<dbReference type="GO" id="GO:0003677">
    <property type="term" value="F:DNA binding"/>
    <property type="evidence" value="ECO:0007669"/>
    <property type="project" value="UniProtKB-UniRule"/>
</dbReference>
<proteinExistence type="predicted"/>
<evidence type="ECO:0000259" key="3">
    <source>
        <dbReference type="PROSITE" id="PS50977"/>
    </source>
</evidence>
<dbReference type="AlphaFoldDB" id="A0A7V4U1E9"/>
<evidence type="ECO:0000256" key="2">
    <source>
        <dbReference type="PROSITE-ProRule" id="PRU00335"/>
    </source>
</evidence>
<protein>
    <submittedName>
        <fullName evidence="4">TetR/AcrR family transcriptional regulator</fullName>
    </submittedName>
</protein>
<accession>A0A7V4U1E9</accession>
<dbReference type="InterPro" id="IPR036271">
    <property type="entry name" value="Tet_transcr_reg_TetR-rel_C_sf"/>
</dbReference>
<dbReference type="PANTHER" id="PTHR43479">
    <property type="entry name" value="ACREF/ENVCD OPERON REPRESSOR-RELATED"/>
    <property type="match status" value="1"/>
</dbReference>